<dbReference type="EMBL" id="CP044016">
    <property type="protein sequence ID" value="QES88857.1"/>
    <property type="molecule type" value="Genomic_DNA"/>
</dbReference>
<organism evidence="2 3">
    <name type="scientific">Rhizosphaericola mali</name>
    <dbReference type="NCBI Taxonomy" id="2545455"/>
    <lineage>
        <taxon>Bacteria</taxon>
        <taxon>Pseudomonadati</taxon>
        <taxon>Bacteroidota</taxon>
        <taxon>Chitinophagia</taxon>
        <taxon>Chitinophagales</taxon>
        <taxon>Chitinophagaceae</taxon>
        <taxon>Rhizosphaericola</taxon>
    </lineage>
</organism>
<dbReference type="Proteomes" id="UP000292424">
    <property type="component" value="Chromosome"/>
</dbReference>
<evidence type="ECO:0000313" key="2">
    <source>
        <dbReference type="EMBL" id="QES88857.1"/>
    </source>
</evidence>
<dbReference type="OrthoDB" id="1242265at2"/>
<protein>
    <submittedName>
        <fullName evidence="2">Uncharacterized protein</fullName>
    </submittedName>
</protein>
<gene>
    <name evidence="2" type="ORF">E0W69_009385</name>
</gene>
<dbReference type="KEGG" id="arac:E0W69_009385"/>
<reference evidence="2 3" key="1">
    <citation type="submission" date="2019-09" db="EMBL/GenBank/DDBJ databases">
        <title>Complete genome sequence of Arachidicoccus sp. B3-10 isolated from apple orchard soil.</title>
        <authorList>
            <person name="Kim H.S."/>
            <person name="Han K.-I."/>
            <person name="Suh M.K."/>
            <person name="Lee K.C."/>
            <person name="Eom M.K."/>
            <person name="Kim J.-S."/>
            <person name="Kang S.W."/>
            <person name="Sin Y."/>
            <person name="Lee J.-S."/>
        </authorList>
    </citation>
    <scope>NUCLEOTIDE SEQUENCE [LARGE SCALE GENOMIC DNA]</scope>
    <source>
        <strain evidence="2 3">B3-10</strain>
    </source>
</reference>
<sequence length="289" mass="32676">MSFLVESKTLNKKYTDKKMLVRDLITNKDEIILLKKAAIKKTDEVGYRIKESSSTAKADNGDNNPILQLGDTIHSVINTTNIIDSHDDLHLPGIWNKSVAEQNGKTFHLVGHNFDFSQIVGYPKNVSIEVRTLPWASLGKDYDGYTDALIFHTIMSDKTNPDVFKAYRDNDPVQHSIRMKYVNLSLAINDPEEKSYFDRWNTYYPSIANKEVADELGYFWAVSEAQIYKEGSTVLFGSNSETPYQGFTPNNAENKDNQQPSGSTTKKPLTNTEQVFDLSAAIQKTNFII</sequence>
<evidence type="ECO:0000256" key="1">
    <source>
        <dbReference type="SAM" id="MobiDB-lite"/>
    </source>
</evidence>
<accession>A0A5P2G0Z5</accession>
<name>A0A5P2G0Z5_9BACT</name>
<keyword evidence="3" id="KW-1185">Reference proteome</keyword>
<dbReference type="AlphaFoldDB" id="A0A5P2G0Z5"/>
<evidence type="ECO:0000313" key="3">
    <source>
        <dbReference type="Proteomes" id="UP000292424"/>
    </source>
</evidence>
<dbReference type="RefSeq" id="WP_131329805.1">
    <property type="nucleotide sequence ID" value="NZ_CP044016.1"/>
</dbReference>
<proteinExistence type="predicted"/>
<feature type="region of interest" description="Disordered" evidence="1">
    <location>
        <begin position="243"/>
        <end position="270"/>
    </location>
</feature>